<dbReference type="AlphaFoldDB" id="A0A7I8IMS9"/>
<evidence type="ECO:0000313" key="6">
    <source>
        <dbReference type="EMBL" id="CAA2619441.1"/>
    </source>
</evidence>
<accession>A0A7I8IMS9</accession>
<dbReference type="Pfam" id="PF16845">
    <property type="entry name" value="SQAPI"/>
    <property type="match status" value="1"/>
</dbReference>
<comment type="similarity">
    <text evidence="1">Belongs to the cystatin family. Phytocystatin subfamily.</text>
</comment>
<evidence type="ECO:0000313" key="7">
    <source>
        <dbReference type="Proteomes" id="UP001189122"/>
    </source>
</evidence>
<reference evidence="6 7" key="1">
    <citation type="submission" date="2019-12" db="EMBL/GenBank/DDBJ databases">
        <authorList>
            <person name="Scholz U."/>
            <person name="Mascher M."/>
            <person name="Fiebig A."/>
        </authorList>
    </citation>
    <scope>NUCLEOTIDE SEQUENCE</scope>
</reference>
<dbReference type="InterPro" id="IPR046350">
    <property type="entry name" value="Cystatin_sf"/>
</dbReference>
<evidence type="ECO:0000256" key="1">
    <source>
        <dbReference type="ARBA" id="ARBA00007233"/>
    </source>
</evidence>
<dbReference type="EMBL" id="LR743591">
    <property type="protein sequence ID" value="CAA2619441.1"/>
    <property type="molecule type" value="Genomic_DNA"/>
</dbReference>
<dbReference type="InterPro" id="IPR000010">
    <property type="entry name" value="Cystatin_dom"/>
</dbReference>
<proteinExistence type="inferred from homology"/>
<evidence type="ECO:0000256" key="2">
    <source>
        <dbReference type="ARBA" id="ARBA00022690"/>
    </source>
</evidence>
<dbReference type="PANTHER" id="PTHR47364">
    <property type="entry name" value="CYSTEINE PROTEINASE INHIBITOR 5"/>
    <property type="match status" value="1"/>
</dbReference>
<dbReference type="GO" id="GO:0004869">
    <property type="term" value="F:cysteine-type endopeptidase inhibitor activity"/>
    <property type="evidence" value="ECO:0007669"/>
    <property type="project" value="UniProtKB-KW"/>
</dbReference>
<dbReference type="EMBL" id="CACRZD030000004">
    <property type="protein sequence ID" value="CAA6659168.1"/>
    <property type="molecule type" value="Genomic_DNA"/>
</dbReference>
<keyword evidence="7" id="KW-1185">Reference proteome</keyword>
<protein>
    <recommendedName>
        <fullName evidence="5">Cystatin domain-containing protein</fullName>
    </recommendedName>
</protein>
<name>A0A7I8IMS9_SPIIN</name>
<dbReference type="CDD" id="cd00042">
    <property type="entry name" value="CY"/>
    <property type="match status" value="1"/>
</dbReference>
<dbReference type="SUPFAM" id="SSF54403">
    <property type="entry name" value="Cystatin/monellin"/>
    <property type="match status" value="1"/>
</dbReference>
<dbReference type="Gene3D" id="3.10.450.10">
    <property type="match status" value="1"/>
</dbReference>
<sequence length="115" mass="13527">MRTQLPSILLLLAVLSAVAFQSHATKGYPTPGWNRIKKVEDYHVQSIARFAIAEHNRQTGDKLEYVRIYRGYVDGQYYRLFIQATDHVKARKYEAVIFEKLWDKVRELVYFRSSS</sequence>
<gene>
    <name evidence="6" type="ORF">SI7747_04005608</name>
</gene>
<evidence type="ECO:0000256" key="4">
    <source>
        <dbReference type="SAM" id="SignalP"/>
    </source>
</evidence>
<feature type="chain" id="PRO_5029903248" description="Cystatin domain-containing protein" evidence="4">
    <location>
        <begin position="25"/>
        <end position="115"/>
    </location>
</feature>
<dbReference type="PANTHER" id="PTHR47364:SF2">
    <property type="entry name" value="CYSTEINE PROTEINASE INHIBITOR 5"/>
    <property type="match status" value="1"/>
</dbReference>
<dbReference type="Proteomes" id="UP001189122">
    <property type="component" value="Unassembled WGS sequence"/>
</dbReference>
<keyword evidence="4" id="KW-0732">Signal</keyword>
<evidence type="ECO:0000256" key="3">
    <source>
        <dbReference type="ARBA" id="ARBA00022704"/>
    </source>
</evidence>
<keyword evidence="2" id="KW-0646">Protease inhibitor</keyword>
<feature type="signal peptide" evidence="4">
    <location>
        <begin position="1"/>
        <end position="24"/>
    </location>
</feature>
<organism evidence="6">
    <name type="scientific">Spirodela intermedia</name>
    <name type="common">Intermediate duckweed</name>
    <dbReference type="NCBI Taxonomy" id="51605"/>
    <lineage>
        <taxon>Eukaryota</taxon>
        <taxon>Viridiplantae</taxon>
        <taxon>Streptophyta</taxon>
        <taxon>Embryophyta</taxon>
        <taxon>Tracheophyta</taxon>
        <taxon>Spermatophyta</taxon>
        <taxon>Magnoliopsida</taxon>
        <taxon>Liliopsida</taxon>
        <taxon>Araceae</taxon>
        <taxon>Lemnoideae</taxon>
        <taxon>Spirodela</taxon>
    </lineage>
</organism>
<evidence type="ECO:0000259" key="5">
    <source>
        <dbReference type="Pfam" id="PF16845"/>
    </source>
</evidence>
<keyword evidence="3" id="KW-0789">Thiol protease inhibitor</keyword>
<feature type="domain" description="Cystatin" evidence="5">
    <location>
        <begin position="36"/>
        <end position="112"/>
    </location>
</feature>